<feature type="region of interest" description="Disordered" evidence="13">
    <location>
        <begin position="269"/>
        <end position="295"/>
    </location>
</feature>
<evidence type="ECO:0000256" key="6">
    <source>
        <dbReference type="ARBA" id="ARBA00022771"/>
    </source>
</evidence>
<evidence type="ECO:0000256" key="5">
    <source>
        <dbReference type="ARBA" id="ARBA00022723"/>
    </source>
</evidence>
<comment type="subcellular location">
    <subcellularLocation>
        <location evidence="1">Membrane</location>
        <topology evidence="1">Single-pass membrane protein</topology>
    </subcellularLocation>
</comment>
<comment type="caution">
    <text evidence="16">The sequence shown here is derived from an EMBL/GenBank/DDBJ whole genome shotgun (WGS) entry which is preliminary data.</text>
</comment>
<organism evidence="16 17">
    <name type="scientific">Colocasia esculenta</name>
    <name type="common">Wild taro</name>
    <name type="synonym">Arum esculentum</name>
    <dbReference type="NCBI Taxonomy" id="4460"/>
    <lineage>
        <taxon>Eukaryota</taxon>
        <taxon>Viridiplantae</taxon>
        <taxon>Streptophyta</taxon>
        <taxon>Embryophyta</taxon>
        <taxon>Tracheophyta</taxon>
        <taxon>Spermatophyta</taxon>
        <taxon>Magnoliopsida</taxon>
        <taxon>Liliopsida</taxon>
        <taxon>Araceae</taxon>
        <taxon>Aroideae</taxon>
        <taxon>Colocasieae</taxon>
        <taxon>Colocasia</taxon>
    </lineage>
</organism>
<keyword evidence="10 14" id="KW-0472">Membrane</keyword>
<accession>A0A843U287</accession>
<keyword evidence="9 14" id="KW-1133">Transmembrane helix</keyword>
<feature type="compositionally biased region" description="Gly residues" evidence="13">
    <location>
        <begin position="334"/>
        <end position="350"/>
    </location>
</feature>
<dbReference type="SUPFAM" id="SSF57850">
    <property type="entry name" value="RING/U-box"/>
    <property type="match status" value="1"/>
</dbReference>
<protein>
    <recommendedName>
        <fullName evidence="15">RING-type domain-containing protein</fullName>
    </recommendedName>
</protein>
<keyword evidence="5" id="KW-0479">Metal-binding</keyword>
<comment type="similarity">
    <text evidence="11">Belongs to the RING-type zinc finger family. ATL subfamily.</text>
</comment>
<evidence type="ECO:0000256" key="11">
    <source>
        <dbReference type="ARBA" id="ARBA00024209"/>
    </source>
</evidence>
<feature type="transmembrane region" description="Helical" evidence="14">
    <location>
        <begin position="40"/>
        <end position="61"/>
    </location>
</feature>
<dbReference type="Proteomes" id="UP000652761">
    <property type="component" value="Unassembled WGS sequence"/>
</dbReference>
<evidence type="ECO:0000313" key="16">
    <source>
        <dbReference type="EMBL" id="MQL77738.1"/>
    </source>
</evidence>
<evidence type="ECO:0000256" key="13">
    <source>
        <dbReference type="SAM" id="MobiDB-lite"/>
    </source>
</evidence>
<dbReference type="SMR" id="A0A843U287"/>
<dbReference type="OrthoDB" id="8062037at2759"/>
<evidence type="ECO:0000256" key="3">
    <source>
        <dbReference type="ARBA" id="ARBA00022679"/>
    </source>
</evidence>
<evidence type="ECO:0000313" key="17">
    <source>
        <dbReference type="Proteomes" id="UP000652761"/>
    </source>
</evidence>
<dbReference type="GO" id="GO:0016740">
    <property type="term" value="F:transferase activity"/>
    <property type="evidence" value="ECO:0007669"/>
    <property type="project" value="UniProtKB-KW"/>
</dbReference>
<dbReference type="PANTHER" id="PTHR45768:SF16">
    <property type="entry name" value="E3 UBIQUITIN-PROTEIN LIGASE ATL4"/>
    <property type="match status" value="1"/>
</dbReference>
<evidence type="ECO:0000256" key="8">
    <source>
        <dbReference type="ARBA" id="ARBA00022833"/>
    </source>
</evidence>
<dbReference type="GO" id="GO:0016567">
    <property type="term" value="P:protein ubiquitination"/>
    <property type="evidence" value="ECO:0007669"/>
    <property type="project" value="TreeGrafter"/>
</dbReference>
<keyword evidence="7" id="KW-0833">Ubl conjugation pathway</keyword>
<evidence type="ECO:0000256" key="2">
    <source>
        <dbReference type="ARBA" id="ARBA00004906"/>
    </source>
</evidence>
<evidence type="ECO:0000256" key="10">
    <source>
        <dbReference type="ARBA" id="ARBA00023136"/>
    </source>
</evidence>
<dbReference type="GO" id="GO:0016020">
    <property type="term" value="C:membrane"/>
    <property type="evidence" value="ECO:0007669"/>
    <property type="project" value="UniProtKB-SubCell"/>
</dbReference>
<keyword evidence="6 12" id="KW-0863">Zinc-finger</keyword>
<sequence length="380" mass="39744">MDFPFPAPPPPLQTLMALQEQLRPPAAYPSPSGDAISPSLLVIAAIIAFVFVASASIHLLLRYLARQSSSSSSGALSPLVLLRGVSSSSAPATRASPASPPARCQDGEEDLMKSLPLFTLASALAALPKSSLDCAVCLSSFHPHDQLRLLPYCRHAFHSTCIDTWLRSSLSCPLCRSPIVQESPGPPRAPPLPPAAASVTTPPALPASGTDRSGSFRVEMGSVSRRMTQEGDFPELPPHARSYSLGSSFNYVVEEDVEAVVAAIAAHVRRKDEDKGPSDAAPPPPSEDVAEAAGWGGGSRSWLRDYVDRLASSASSSFSSLRFGGCGSRRFDGGVVGGGGTGGGGSWDLEGGGRPRQGEGEQEDEGAGVYYSLYKWLIGA</sequence>
<feature type="region of interest" description="Disordered" evidence="13">
    <location>
        <begin position="183"/>
        <end position="215"/>
    </location>
</feature>
<evidence type="ECO:0000256" key="7">
    <source>
        <dbReference type="ARBA" id="ARBA00022786"/>
    </source>
</evidence>
<evidence type="ECO:0000256" key="9">
    <source>
        <dbReference type="ARBA" id="ARBA00022989"/>
    </source>
</evidence>
<evidence type="ECO:0000256" key="12">
    <source>
        <dbReference type="PROSITE-ProRule" id="PRU00175"/>
    </source>
</evidence>
<reference evidence="16" key="1">
    <citation type="submission" date="2017-07" db="EMBL/GenBank/DDBJ databases">
        <title>Taro Niue Genome Assembly and Annotation.</title>
        <authorList>
            <person name="Atibalentja N."/>
            <person name="Keating K."/>
            <person name="Fields C.J."/>
        </authorList>
    </citation>
    <scope>NUCLEOTIDE SEQUENCE</scope>
    <source>
        <strain evidence="16">Niue_2</strain>
        <tissue evidence="16">Leaf</tissue>
    </source>
</reference>
<dbReference type="Pfam" id="PF13639">
    <property type="entry name" value="zf-RING_2"/>
    <property type="match status" value="1"/>
</dbReference>
<keyword evidence="8" id="KW-0862">Zinc</keyword>
<name>A0A843U287_COLES</name>
<dbReference type="PROSITE" id="PS50089">
    <property type="entry name" value="ZF_RING_2"/>
    <property type="match status" value="1"/>
</dbReference>
<dbReference type="InterPro" id="IPR013083">
    <property type="entry name" value="Znf_RING/FYVE/PHD"/>
</dbReference>
<dbReference type="GO" id="GO:0008270">
    <property type="term" value="F:zinc ion binding"/>
    <property type="evidence" value="ECO:0007669"/>
    <property type="project" value="UniProtKB-KW"/>
</dbReference>
<dbReference type="InterPro" id="IPR001841">
    <property type="entry name" value="Znf_RING"/>
</dbReference>
<evidence type="ECO:0000256" key="4">
    <source>
        <dbReference type="ARBA" id="ARBA00022692"/>
    </source>
</evidence>
<feature type="domain" description="RING-type" evidence="15">
    <location>
        <begin position="134"/>
        <end position="176"/>
    </location>
</feature>
<gene>
    <name evidence="16" type="ORF">Taro_010150</name>
</gene>
<evidence type="ECO:0000256" key="14">
    <source>
        <dbReference type="SAM" id="Phobius"/>
    </source>
</evidence>
<dbReference type="FunFam" id="3.30.40.10:FF:000366">
    <property type="entry name" value="E3 ubiquitin-protein ligase ATL4"/>
    <property type="match status" value="1"/>
</dbReference>
<feature type="region of interest" description="Disordered" evidence="13">
    <location>
        <begin position="334"/>
        <end position="364"/>
    </location>
</feature>
<comment type="pathway">
    <text evidence="2">Protein modification; protein ubiquitination.</text>
</comment>
<dbReference type="AlphaFoldDB" id="A0A843U287"/>
<feature type="compositionally biased region" description="Pro residues" evidence="13">
    <location>
        <begin position="184"/>
        <end position="194"/>
    </location>
</feature>
<evidence type="ECO:0000256" key="1">
    <source>
        <dbReference type="ARBA" id="ARBA00004167"/>
    </source>
</evidence>
<dbReference type="PANTHER" id="PTHR45768">
    <property type="entry name" value="E3 UBIQUITIN-PROTEIN LIGASE RNF13-LIKE"/>
    <property type="match status" value="1"/>
</dbReference>
<proteinExistence type="inferred from homology"/>
<dbReference type="EMBL" id="NMUH01000364">
    <property type="protein sequence ID" value="MQL77738.1"/>
    <property type="molecule type" value="Genomic_DNA"/>
</dbReference>
<evidence type="ECO:0000259" key="15">
    <source>
        <dbReference type="PROSITE" id="PS50089"/>
    </source>
</evidence>
<dbReference type="SMART" id="SM00184">
    <property type="entry name" value="RING"/>
    <property type="match status" value="1"/>
</dbReference>
<keyword evidence="4 14" id="KW-0812">Transmembrane</keyword>
<dbReference type="CDD" id="cd16461">
    <property type="entry name" value="RING-H2_EL5-like"/>
    <property type="match status" value="1"/>
</dbReference>
<dbReference type="Gene3D" id="3.30.40.10">
    <property type="entry name" value="Zinc/RING finger domain, C3HC4 (zinc finger)"/>
    <property type="match status" value="1"/>
</dbReference>
<keyword evidence="17" id="KW-1185">Reference proteome</keyword>
<keyword evidence="3" id="KW-0808">Transferase</keyword>